<dbReference type="Proteomes" id="UP000034947">
    <property type="component" value="Unassembled WGS sequence"/>
</dbReference>
<dbReference type="Gene3D" id="2.60.270.50">
    <property type="match status" value="1"/>
</dbReference>
<evidence type="ECO:0000256" key="2">
    <source>
        <dbReference type="SAM" id="MobiDB-lite"/>
    </source>
</evidence>
<dbReference type="GO" id="GO:0019836">
    <property type="term" value="P:symbiont-mediated hemolysis of host erythrocyte"/>
    <property type="evidence" value="ECO:0007669"/>
    <property type="project" value="InterPro"/>
</dbReference>
<dbReference type="VEuPathDB" id="FungiDB:P175DRAFT_0556958"/>
<evidence type="ECO:0000313" key="4">
    <source>
        <dbReference type="Proteomes" id="UP000034947"/>
    </source>
</evidence>
<feature type="compositionally biased region" description="Polar residues" evidence="2">
    <location>
        <begin position="59"/>
        <end position="75"/>
    </location>
</feature>
<dbReference type="Pfam" id="PF06355">
    <property type="entry name" value="Aegerolysin"/>
    <property type="match status" value="1"/>
</dbReference>
<gene>
    <name evidence="3" type="ORF">AOCH_000320</name>
</gene>
<name>A0A0F8UH72_9EURO</name>
<evidence type="ECO:0008006" key="5">
    <source>
        <dbReference type="Google" id="ProtNLM"/>
    </source>
</evidence>
<dbReference type="EMBL" id="JYKN01001813">
    <property type="protein sequence ID" value="KKK18908.1"/>
    <property type="molecule type" value="Genomic_DNA"/>
</dbReference>
<protein>
    <recommendedName>
        <fullName evidence="5">Asp hemolysin-like protein</fullName>
    </recommendedName>
</protein>
<proteinExistence type="inferred from homology"/>
<organism evidence="3 4">
    <name type="scientific">Aspergillus ochraceoroseus</name>
    <dbReference type="NCBI Taxonomy" id="138278"/>
    <lineage>
        <taxon>Eukaryota</taxon>
        <taxon>Fungi</taxon>
        <taxon>Dikarya</taxon>
        <taxon>Ascomycota</taxon>
        <taxon>Pezizomycotina</taxon>
        <taxon>Eurotiomycetes</taxon>
        <taxon>Eurotiomycetidae</taxon>
        <taxon>Eurotiales</taxon>
        <taxon>Aspergillaceae</taxon>
        <taxon>Aspergillus</taxon>
        <taxon>Aspergillus subgen. Nidulantes</taxon>
    </lineage>
</organism>
<sequence length="139" mass="15513">MTSAAVQQYLDIEIQDNLKYDIRIENAHVESGEFYREGDRSDILSTDDIDDMSIRHNGGTRSICSRGDTGSNSGPRGTIDLVDDVMDIRICTLAWRASMDPGKPNIMQMSNQDPRYNVNIGKWNKSGTMGEVPVVISEK</sequence>
<dbReference type="AlphaFoldDB" id="A0A0F8UH72"/>
<keyword evidence="4" id="KW-1185">Reference proteome</keyword>
<dbReference type="InterPro" id="IPR009413">
    <property type="entry name" value="Aegerolysin-typ"/>
</dbReference>
<evidence type="ECO:0000256" key="1">
    <source>
        <dbReference type="ARBA" id="ARBA00010795"/>
    </source>
</evidence>
<comment type="similarity">
    <text evidence="1">Belongs to the aegerolysin family.</text>
</comment>
<comment type="caution">
    <text evidence="3">The sequence shown here is derived from an EMBL/GenBank/DDBJ whole genome shotgun (WGS) entry which is preliminary data.</text>
</comment>
<evidence type="ECO:0000313" key="3">
    <source>
        <dbReference type="EMBL" id="KKK18908.1"/>
    </source>
</evidence>
<reference evidence="3 4" key="1">
    <citation type="submission" date="2015-02" db="EMBL/GenBank/DDBJ databases">
        <title>Draft Genome Sequences of Two Closely-Related Aflatoxigenic Aspergillus Species Obtained from the Cote d'Ivoire.</title>
        <authorList>
            <person name="Moore G.G."/>
            <person name="Beltz S.B."/>
            <person name="Mack B.M."/>
        </authorList>
    </citation>
    <scope>NUCLEOTIDE SEQUENCE [LARGE SCALE GENOMIC DNA]</scope>
    <source>
        <strain evidence="3 4">SRRC1432</strain>
    </source>
</reference>
<accession>A0A0F8UH72</accession>
<dbReference type="OrthoDB" id="2727348at2759"/>
<feature type="region of interest" description="Disordered" evidence="2">
    <location>
        <begin position="57"/>
        <end position="78"/>
    </location>
</feature>